<sequence length="217" mass="25348">MDKEIEKLKAEMKKKKQRTPDVNMRAHKREDSTKSAILRYVTNYALKVLLTIAITLILFISLKKNRDFKTQFYHHVYDTNFDFATVNQLYKKYVGSELPFQELFIKKDKEVFNEKLTYEESHIYKDGVKLTVAPSYLVPVQQSGIVVFIGEKEGYGNTVIIQQVDGVDLWYGNVDHLNIKLYDYVEKGSLLGEAKDETLYLVYKKEGKVLDYKTYLS</sequence>
<dbReference type="InterPro" id="IPR016047">
    <property type="entry name" value="M23ase_b-sheet_dom"/>
</dbReference>
<dbReference type="InterPro" id="IPR011055">
    <property type="entry name" value="Dup_hybrid_motif"/>
</dbReference>
<dbReference type="Pfam" id="PF01551">
    <property type="entry name" value="Peptidase_M23"/>
    <property type="match status" value="1"/>
</dbReference>
<protein>
    <submittedName>
        <fullName evidence="3">M23 family metallopeptidase</fullName>
    </submittedName>
</protein>
<evidence type="ECO:0000256" key="1">
    <source>
        <dbReference type="SAM" id="Phobius"/>
    </source>
</evidence>
<feature type="transmembrane region" description="Helical" evidence="1">
    <location>
        <begin position="44"/>
        <end position="62"/>
    </location>
</feature>
<keyword evidence="1" id="KW-1133">Transmembrane helix</keyword>
<comment type="caution">
    <text evidence="3">The sequence shown here is derived from an EMBL/GenBank/DDBJ whole genome shotgun (WGS) entry which is preliminary data.</text>
</comment>
<reference evidence="3" key="1">
    <citation type="submission" date="2020-10" db="EMBL/GenBank/DDBJ databases">
        <authorList>
            <person name="Gilroy R."/>
        </authorList>
    </citation>
    <scope>NUCLEOTIDE SEQUENCE</scope>
    <source>
        <strain evidence="3">CHK197-8231</strain>
    </source>
</reference>
<proteinExistence type="predicted"/>
<dbReference type="SUPFAM" id="SSF51261">
    <property type="entry name" value="Duplicated hybrid motif"/>
    <property type="match status" value="1"/>
</dbReference>
<organism evidence="3 4">
    <name type="scientific">Candidatus Fimihabitans intestinipullorum</name>
    <dbReference type="NCBI Taxonomy" id="2840820"/>
    <lineage>
        <taxon>Bacteria</taxon>
        <taxon>Bacillati</taxon>
        <taxon>Mycoplasmatota</taxon>
        <taxon>Mycoplasmatota incertae sedis</taxon>
        <taxon>Candidatus Fimihabitans</taxon>
    </lineage>
</organism>
<gene>
    <name evidence="3" type="ORF">IAD49_04610</name>
</gene>
<name>A0A9D1HUJ9_9BACT</name>
<dbReference type="AlphaFoldDB" id="A0A9D1HUJ9"/>
<dbReference type="EMBL" id="DVML01000025">
    <property type="protein sequence ID" value="HIU22843.1"/>
    <property type="molecule type" value="Genomic_DNA"/>
</dbReference>
<evidence type="ECO:0000259" key="2">
    <source>
        <dbReference type="Pfam" id="PF01551"/>
    </source>
</evidence>
<dbReference type="Gene3D" id="2.70.70.10">
    <property type="entry name" value="Glucose Permease (Domain IIA)"/>
    <property type="match status" value="1"/>
</dbReference>
<keyword evidence="1" id="KW-0472">Membrane</keyword>
<evidence type="ECO:0000313" key="4">
    <source>
        <dbReference type="Proteomes" id="UP000824087"/>
    </source>
</evidence>
<dbReference type="Proteomes" id="UP000824087">
    <property type="component" value="Unassembled WGS sequence"/>
</dbReference>
<feature type="domain" description="M23ase beta-sheet core" evidence="2">
    <location>
        <begin position="126"/>
        <end position="197"/>
    </location>
</feature>
<dbReference type="CDD" id="cd12797">
    <property type="entry name" value="M23_peptidase"/>
    <property type="match status" value="1"/>
</dbReference>
<keyword evidence="1" id="KW-0812">Transmembrane</keyword>
<reference evidence="3" key="2">
    <citation type="journal article" date="2021" name="PeerJ">
        <title>Extensive microbial diversity within the chicken gut microbiome revealed by metagenomics and culture.</title>
        <authorList>
            <person name="Gilroy R."/>
            <person name="Ravi A."/>
            <person name="Getino M."/>
            <person name="Pursley I."/>
            <person name="Horton D.L."/>
            <person name="Alikhan N.F."/>
            <person name="Baker D."/>
            <person name="Gharbi K."/>
            <person name="Hall N."/>
            <person name="Watson M."/>
            <person name="Adriaenssens E.M."/>
            <person name="Foster-Nyarko E."/>
            <person name="Jarju S."/>
            <person name="Secka A."/>
            <person name="Antonio M."/>
            <person name="Oren A."/>
            <person name="Chaudhuri R.R."/>
            <person name="La Ragione R."/>
            <person name="Hildebrand F."/>
            <person name="Pallen M.J."/>
        </authorList>
    </citation>
    <scope>NUCLEOTIDE SEQUENCE</scope>
    <source>
        <strain evidence="3">CHK197-8231</strain>
    </source>
</reference>
<evidence type="ECO:0000313" key="3">
    <source>
        <dbReference type="EMBL" id="HIU22843.1"/>
    </source>
</evidence>
<accession>A0A9D1HUJ9</accession>